<proteinExistence type="predicted"/>
<dbReference type="AlphaFoldDB" id="A0A0E9V1Z0"/>
<sequence length="33" mass="3822">MTPWTGVTKRRGFTPGWTQTTSHIAILNFMTKR</sequence>
<accession>A0A0E9V1Z0</accession>
<protein>
    <submittedName>
        <fullName evidence="1">Uncharacterized protein</fullName>
    </submittedName>
</protein>
<name>A0A0E9V1Z0_ANGAN</name>
<evidence type="ECO:0000313" key="1">
    <source>
        <dbReference type="EMBL" id="JAH72067.1"/>
    </source>
</evidence>
<dbReference type="EMBL" id="GBXM01036510">
    <property type="protein sequence ID" value="JAH72067.1"/>
    <property type="molecule type" value="Transcribed_RNA"/>
</dbReference>
<reference evidence="1" key="1">
    <citation type="submission" date="2014-11" db="EMBL/GenBank/DDBJ databases">
        <authorList>
            <person name="Amaro Gonzalez C."/>
        </authorList>
    </citation>
    <scope>NUCLEOTIDE SEQUENCE</scope>
</reference>
<reference evidence="1" key="2">
    <citation type="journal article" date="2015" name="Fish Shellfish Immunol.">
        <title>Early steps in the European eel (Anguilla anguilla)-Vibrio vulnificus interaction in the gills: Role of the RtxA13 toxin.</title>
        <authorList>
            <person name="Callol A."/>
            <person name="Pajuelo D."/>
            <person name="Ebbesson L."/>
            <person name="Teles M."/>
            <person name="MacKenzie S."/>
            <person name="Amaro C."/>
        </authorList>
    </citation>
    <scope>NUCLEOTIDE SEQUENCE</scope>
</reference>
<organism evidence="1">
    <name type="scientific">Anguilla anguilla</name>
    <name type="common">European freshwater eel</name>
    <name type="synonym">Muraena anguilla</name>
    <dbReference type="NCBI Taxonomy" id="7936"/>
    <lineage>
        <taxon>Eukaryota</taxon>
        <taxon>Metazoa</taxon>
        <taxon>Chordata</taxon>
        <taxon>Craniata</taxon>
        <taxon>Vertebrata</taxon>
        <taxon>Euteleostomi</taxon>
        <taxon>Actinopterygii</taxon>
        <taxon>Neopterygii</taxon>
        <taxon>Teleostei</taxon>
        <taxon>Anguilliformes</taxon>
        <taxon>Anguillidae</taxon>
        <taxon>Anguilla</taxon>
    </lineage>
</organism>